<evidence type="ECO:0000256" key="6">
    <source>
        <dbReference type="ARBA" id="ARBA00004904"/>
    </source>
</evidence>
<dbReference type="PANTHER" id="PTHR21327">
    <property type="entry name" value="GTP CYCLOHYDROLASE II-RELATED"/>
    <property type="match status" value="1"/>
</dbReference>
<comment type="cofactor">
    <cofactor evidence="20">
        <name>Zn(2+)</name>
        <dbReference type="ChEBI" id="CHEBI:29105"/>
    </cofactor>
    <text evidence="20">Binds 1 zinc ion per subunit.</text>
</comment>
<evidence type="ECO:0000256" key="18">
    <source>
        <dbReference type="ARBA" id="ARBA00043932"/>
    </source>
</evidence>
<dbReference type="Gene3D" id="3.40.50.10990">
    <property type="entry name" value="GTP cyclohydrolase II"/>
    <property type="match status" value="1"/>
</dbReference>
<dbReference type="NCBIfam" id="TIGR00505">
    <property type="entry name" value="ribA"/>
    <property type="match status" value="1"/>
</dbReference>
<evidence type="ECO:0000256" key="7">
    <source>
        <dbReference type="ARBA" id="ARBA00005520"/>
    </source>
</evidence>
<dbReference type="InterPro" id="IPR000926">
    <property type="entry name" value="RibA"/>
</dbReference>
<comment type="function">
    <text evidence="18 20">Catalyzes the conversion of GTP to 2,5-diamino-6-ribosylamino-4(3H)-pyrimidinone 5'-phosphate (DARP), formate and pyrophosphate.</text>
</comment>
<dbReference type="GO" id="GO:0008686">
    <property type="term" value="F:3,4-dihydroxy-2-butanone-4-phosphate synthase activity"/>
    <property type="evidence" value="ECO:0007669"/>
    <property type="project" value="UniProtKB-EC"/>
</dbReference>
<comment type="catalytic activity">
    <reaction evidence="1">
        <text>D-ribulose 5-phosphate = (2S)-2-hydroxy-3-oxobutyl phosphate + formate + H(+)</text>
        <dbReference type="Rhea" id="RHEA:18457"/>
        <dbReference type="ChEBI" id="CHEBI:15378"/>
        <dbReference type="ChEBI" id="CHEBI:15740"/>
        <dbReference type="ChEBI" id="CHEBI:58121"/>
        <dbReference type="ChEBI" id="CHEBI:58830"/>
        <dbReference type="EC" id="4.1.99.12"/>
    </reaction>
</comment>
<dbReference type="PIRSF" id="PIRSF001259">
    <property type="entry name" value="RibA"/>
    <property type="match status" value="1"/>
</dbReference>
<evidence type="ECO:0000256" key="3">
    <source>
        <dbReference type="ARBA" id="ARBA00001946"/>
    </source>
</evidence>
<feature type="binding site" evidence="20">
    <location>
        <position position="262"/>
    </location>
    <ligand>
        <name>Zn(2+)</name>
        <dbReference type="ChEBI" id="CHEBI:29105"/>
        <note>catalytic</note>
    </ligand>
</feature>
<evidence type="ECO:0000256" key="5">
    <source>
        <dbReference type="ARBA" id="ARBA00004853"/>
    </source>
</evidence>
<keyword evidence="13" id="KW-0460">Magnesium</keyword>
<name>A0AAP3AEM7_MICLU</name>
<evidence type="ECO:0000256" key="10">
    <source>
        <dbReference type="ARBA" id="ARBA00022741"/>
    </source>
</evidence>
<comment type="function">
    <text evidence="4">Catalyzes the conversion of D-ribulose 5-phosphate to formate and 3,4-dihydroxy-2-butanone 4-phosphate.</text>
</comment>
<evidence type="ECO:0000256" key="9">
    <source>
        <dbReference type="ARBA" id="ARBA00022723"/>
    </source>
</evidence>
<feature type="binding site" evidence="20">
    <location>
        <begin position="300"/>
        <end position="302"/>
    </location>
    <ligand>
        <name>GTP</name>
        <dbReference type="ChEBI" id="CHEBI:37565"/>
    </ligand>
</feature>
<keyword evidence="15" id="KW-0464">Manganese</keyword>
<evidence type="ECO:0000259" key="22">
    <source>
        <dbReference type="Pfam" id="PF00925"/>
    </source>
</evidence>
<comment type="similarity">
    <text evidence="20">Belongs to the GTP cyclohydrolase II family.</text>
</comment>
<evidence type="ECO:0000256" key="16">
    <source>
        <dbReference type="ARBA" id="ARBA00023239"/>
    </source>
</evidence>
<feature type="region of interest" description="Disordered" evidence="21">
    <location>
        <begin position="407"/>
        <end position="437"/>
    </location>
</feature>
<comment type="pathway">
    <text evidence="6">Cofactor biosynthesis; riboflavin biosynthesis; 2-hydroxy-3-oxobutyl phosphate from D-ribulose 5-phosphate: step 1/1.</text>
</comment>
<evidence type="ECO:0000256" key="8">
    <source>
        <dbReference type="ARBA" id="ARBA00022619"/>
    </source>
</evidence>
<dbReference type="InterPro" id="IPR036144">
    <property type="entry name" value="RibA-like_sf"/>
</dbReference>
<evidence type="ECO:0000256" key="21">
    <source>
        <dbReference type="SAM" id="MobiDB-lite"/>
    </source>
</evidence>
<evidence type="ECO:0000256" key="11">
    <source>
        <dbReference type="ARBA" id="ARBA00022801"/>
    </source>
</evidence>
<feature type="compositionally biased region" description="Low complexity" evidence="21">
    <location>
        <begin position="408"/>
        <end position="428"/>
    </location>
</feature>
<evidence type="ECO:0000256" key="13">
    <source>
        <dbReference type="ARBA" id="ARBA00022842"/>
    </source>
</evidence>
<feature type="binding site" evidence="20">
    <location>
        <position position="278"/>
    </location>
    <ligand>
        <name>GTP</name>
        <dbReference type="ChEBI" id="CHEBI:37565"/>
    </ligand>
</feature>
<keyword evidence="16 23" id="KW-0456">Lyase</keyword>
<evidence type="ECO:0000256" key="19">
    <source>
        <dbReference type="ARBA" id="ARBA00049295"/>
    </source>
</evidence>
<dbReference type="Gene3D" id="3.90.870.10">
    <property type="entry name" value="DHBP synthase"/>
    <property type="match status" value="1"/>
</dbReference>
<feature type="binding site" evidence="20">
    <location>
        <position position="275"/>
    </location>
    <ligand>
        <name>Zn(2+)</name>
        <dbReference type="ChEBI" id="CHEBI:29105"/>
        <note>catalytic</note>
    </ligand>
</feature>
<proteinExistence type="inferred from homology"/>
<dbReference type="NCBIfam" id="NF001591">
    <property type="entry name" value="PRK00393.1"/>
    <property type="match status" value="1"/>
</dbReference>
<comment type="caution">
    <text evidence="20">Lacks conserved residue(s) required for the propagation of feature annotation.</text>
</comment>
<dbReference type="AlphaFoldDB" id="A0AAP3AEM7"/>
<comment type="caution">
    <text evidence="23">The sequence shown here is derived from an EMBL/GenBank/DDBJ whole genome shotgun (WGS) entry which is preliminary data.</text>
</comment>
<keyword evidence="9 20" id="KW-0479">Metal-binding</keyword>
<dbReference type="InterPro" id="IPR000422">
    <property type="entry name" value="DHBP_synthase_RibB"/>
</dbReference>
<feature type="active site" description="Nucleophile" evidence="20">
    <location>
        <position position="336"/>
    </location>
</feature>
<keyword evidence="11 20" id="KW-0378">Hydrolase</keyword>
<comment type="similarity">
    <text evidence="7">In the N-terminal section; belongs to the DHBP synthase family.</text>
</comment>
<keyword evidence="17" id="KW-0511">Multifunctional enzyme</keyword>
<evidence type="ECO:0000256" key="15">
    <source>
        <dbReference type="ARBA" id="ARBA00023211"/>
    </source>
</evidence>
<evidence type="ECO:0000313" key="24">
    <source>
        <dbReference type="Proteomes" id="UP001205867"/>
    </source>
</evidence>
<dbReference type="GO" id="GO:0009231">
    <property type="term" value="P:riboflavin biosynthetic process"/>
    <property type="evidence" value="ECO:0007669"/>
    <property type="project" value="UniProtKB-UniRule"/>
</dbReference>
<feature type="binding site" evidence="20">
    <location>
        <position position="322"/>
    </location>
    <ligand>
        <name>GTP</name>
        <dbReference type="ChEBI" id="CHEBI:37565"/>
    </ligand>
</feature>
<evidence type="ECO:0000313" key="23">
    <source>
        <dbReference type="EMBL" id="MCV7627794.1"/>
    </source>
</evidence>
<protein>
    <recommendedName>
        <fullName evidence="20">GTP cyclohydrolase-2</fullName>
        <ecNumber evidence="20">3.5.4.25</ecNumber>
    </recommendedName>
    <alternativeName>
        <fullName evidence="20">GTP cyclohydrolase II</fullName>
    </alternativeName>
</protein>
<comment type="pathway">
    <text evidence="5 20">Cofactor biosynthesis; riboflavin biosynthesis; 5-amino-6-(D-ribitylamino)uracil from GTP: step 1/4.</text>
</comment>
<evidence type="ECO:0000256" key="14">
    <source>
        <dbReference type="ARBA" id="ARBA00023134"/>
    </source>
</evidence>
<dbReference type="GO" id="GO:0005525">
    <property type="term" value="F:GTP binding"/>
    <property type="evidence" value="ECO:0007669"/>
    <property type="project" value="UniProtKB-KW"/>
</dbReference>
<dbReference type="EC" id="3.5.4.25" evidence="20"/>
<evidence type="ECO:0000256" key="20">
    <source>
        <dbReference type="HAMAP-Rule" id="MF_00179"/>
    </source>
</evidence>
<dbReference type="Pfam" id="PF00926">
    <property type="entry name" value="DHBP_synthase"/>
    <property type="match status" value="1"/>
</dbReference>
<feature type="binding site" evidence="20">
    <location>
        <position position="357"/>
    </location>
    <ligand>
        <name>GTP</name>
        <dbReference type="ChEBI" id="CHEBI:37565"/>
    </ligand>
</feature>
<comment type="catalytic activity">
    <reaction evidence="19 20">
        <text>GTP + 4 H2O = 2,5-diamino-6-hydroxy-4-(5-phosphoribosylamino)-pyrimidine + formate + 2 phosphate + 3 H(+)</text>
        <dbReference type="Rhea" id="RHEA:23704"/>
        <dbReference type="ChEBI" id="CHEBI:15377"/>
        <dbReference type="ChEBI" id="CHEBI:15378"/>
        <dbReference type="ChEBI" id="CHEBI:15740"/>
        <dbReference type="ChEBI" id="CHEBI:37565"/>
        <dbReference type="ChEBI" id="CHEBI:43474"/>
        <dbReference type="ChEBI" id="CHEBI:58614"/>
        <dbReference type="EC" id="3.5.4.25"/>
    </reaction>
</comment>
<dbReference type="GO" id="GO:0003935">
    <property type="term" value="F:GTP cyclohydrolase II activity"/>
    <property type="evidence" value="ECO:0007669"/>
    <property type="project" value="UniProtKB-UniRule"/>
</dbReference>
<dbReference type="Proteomes" id="UP001205867">
    <property type="component" value="Unassembled WGS sequence"/>
</dbReference>
<reference evidence="23" key="1">
    <citation type="submission" date="2023-06" db="EMBL/GenBank/DDBJ databases">
        <title>lsaBGC provides a comprehensive framework for evolutionary analysis of biosynthetic gene clusters within focal taxa.</title>
        <authorList>
            <person name="Salamzade R."/>
            <person name="Sandstrom S."/>
            <person name="Kalan L.R."/>
        </authorList>
    </citation>
    <scope>NUCLEOTIDE SEQUENCE</scope>
    <source>
        <strain evidence="23">P3-SID899</strain>
    </source>
</reference>
<keyword evidence="14 20" id="KW-0342">GTP-binding</keyword>
<dbReference type="FunFam" id="3.40.50.10990:FF:000001">
    <property type="entry name" value="Riboflavin biosynthesis protein RibBA"/>
    <property type="match status" value="1"/>
</dbReference>
<dbReference type="InterPro" id="IPR017945">
    <property type="entry name" value="DHBP_synth_RibB-like_a/b_dom"/>
</dbReference>
<dbReference type="EMBL" id="JALXKZ020000001">
    <property type="protein sequence ID" value="MCV7627794.1"/>
    <property type="molecule type" value="Genomic_DNA"/>
</dbReference>
<comment type="cofactor">
    <cofactor evidence="3">
        <name>Mg(2+)</name>
        <dbReference type="ChEBI" id="CHEBI:18420"/>
    </cofactor>
</comment>
<dbReference type="GO" id="GO:0005829">
    <property type="term" value="C:cytosol"/>
    <property type="evidence" value="ECO:0007669"/>
    <property type="project" value="TreeGrafter"/>
</dbReference>
<dbReference type="GO" id="GO:0008270">
    <property type="term" value="F:zinc ion binding"/>
    <property type="evidence" value="ECO:0007669"/>
    <property type="project" value="UniProtKB-UniRule"/>
</dbReference>
<dbReference type="SUPFAM" id="SSF142695">
    <property type="entry name" value="RibA-like"/>
    <property type="match status" value="1"/>
</dbReference>
<evidence type="ECO:0000256" key="4">
    <source>
        <dbReference type="ARBA" id="ARBA00002284"/>
    </source>
</evidence>
<dbReference type="HAMAP" id="MF_00179">
    <property type="entry name" value="RibA"/>
    <property type="match status" value="1"/>
</dbReference>
<gene>
    <name evidence="23" type="primary">ribB</name>
    <name evidence="20" type="synonym">ribA</name>
    <name evidence="23" type="ORF">M3A82_000315</name>
</gene>
<comment type="cofactor">
    <cofactor evidence="2">
        <name>Mn(2+)</name>
        <dbReference type="ChEBI" id="CHEBI:29035"/>
    </cofactor>
</comment>
<accession>A0AAP3AEM7</accession>
<dbReference type="PANTHER" id="PTHR21327:SF18">
    <property type="entry name" value="3,4-DIHYDROXY-2-BUTANONE 4-PHOSPHATE SYNTHASE"/>
    <property type="match status" value="1"/>
</dbReference>
<dbReference type="NCBIfam" id="TIGR00506">
    <property type="entry name" value="ribB"/>
    <property type="match status" value="1"/>
</dbReference>
<feature type="domain" description="GTP cyclohydrolase II" evidence="22">
    <location>
        <begin position="215"/>
        <end position="378"/>
    </location>
</feature>
<evidence type="ECO:0000256" key="12">
    <source>
        <dbReference type="ARBA" id="ARBA00022833"/>
    </source>
</evidence>
<sequence length="437" mass="45614">MSEHIRLDPVPAAIAAIAAGRPVVVVDDADRENEGDLIYAAALATDEVTAFTVRHTSGVICAPLPAGLADRLALPPMTTVNEDPKGTAYTVSVDAAAGVTTGISAADRTQTLRVLADPGAAPGDLTRPGHVFPLRAVPGGVRARRGHTEAGVELCRLAGVAPVAAIAELVHDDGTMMRLPALREFSDEHGLVLISIEDLVAHLEETTPALTAVPAEATLPTRHGLFRVSVHVDAETGAEHLLLVAGETDPERPLTVRVHSECLTGDVLGSLRCDCGPQLEDALARAAAEGGAVLYLRGHEGRGIGLANKIRAYRLQEEGMDTVEANLALGLPAEARDWAGAAAVLTAAGHRRIRLVTNNPAKVAGLRAAGIDVVERVPAPTPVTEHNVVYLRTKRDRMAHALADRVLAPPTATGGPATPADDPTTDPTHPTHQEDTP</sequence>
<evidence type="ECO:0000256" key="2">
    <source>
        <dbReference type="ARBA" id="ARBA00001936"/>
    </source>
</evidence>
<dbReference type="InterPro" id="IPR032677">
    <property type="entry name" value="GTP_cyclohydro_II"/>
</dbReference>
<evidence type="ECO:0000256" key="17">
    <source>
        <dbReference type="ARBA" id="ARBA00023268"/>
    </source>
</evidence>
<keyword evidence="8 20" id="KW-0686">Riboflavin biosynthesis</keyword>
<keyword evidence="12 20" id="KW-0862">Zinc</keyword>
<keyword evidence="10 20" id="KW-0547">Nucleotide-binding</keyword>
<evidence type="ECO:0000256" key="1">
    <source>
        <dbReference type="ARBA" id="ARBA00000141"/>
    </source>
</evidence>
<feature type="binding site" evidence="20">
    <location>
        <begin position="257"/>
        <end position="261"/>
    </location>
    <ligand>
        <name>GTP</name>
        <dbReference type="ChEBI" id="CHEBI:37565"/>
    </ligand>
</feature>
<feature type="binding site" evidence="20">
    <location>
        <position position="273"/>
    </location>
    <ligand>
        <name>Zn(2+)</name>
        <dbReference type="ChEBI" id="CHEBI:29105"/>
        <note>catalytic</note>
    </ligand>
</feature>
<dbReference type="FunFam" id="3.90.870.10:FF:000001">
    <property type="entry name" value="Riboflavin biosynthesis protein RibBA"/>
    <property type="match status" value="1"/>
</dbReference>
<organism evidence="23 24">
    <name type="scientific">Micrococcus luteus</name>
    <name type="common">Micrococcus lysodeikticus</name>
    <dbReference type="NCBI Taxonomy" id="1270"/>
    <lineage>
        <taxon>Bacteria</taxon>
        <taxon>Bacillati</taxon>
        <taxon>Actinomycetota</taxon>
        <taxon>Actinomycetes</taxon>
        <taxon>Micrococcales</taxon>
        <taxon>Micrococcaceae</taxon>
        <taxon>Micrococcus</taxon>
    </lineage>
</organism>
<dbReference type="Pfam" id="PF00925">
    <property type="entry name" value="GTP_cyclohydro2"/>
    <property type="match status" value="1"/>
</dbReference>
<dbReference type="CDD" id="cd00641">
    <property type="entry name" value="GTP_cyclohydro2"/>
    <property type="match status" value="1"/>
</dbReference>
<dbReference type="SUPFAM" id="SSF55821">
    <property type="entry name" value="YrdC/RibB"/>
    <property type="match status" value="1"/>
</dbReference>
<feature type="binding site" evidence="20">
    <location>
        <position position="362"/>
    </location>
    <ligand>
        <name>GTP</name>
        <dbReference type="ChEBI" id="CHEBI:37565"/>
    </ligand>
</feature>